<comment type="similarity">
    <text evidence="1">Belongs to the peptidase A31 family.</text>
</comment>
<protein>
    <submittedName>
        <fullName evidence="6">Peptidase M52</fullName>
    </submittedName>
</protein>
<dbReference type="GO" id="GO:0016485">
    <property type="term" value="P:protein processing"/>
    <property type="evidence" value="ECO:0007669"/>
    <property type="project" value="TreeGrafter"/>
</dbReference>
<keyword evidence="7" id="KW-1185">Reference proteome</keyword>
<dbReference type="PANTHER" id="PTHR30302:SF1">
    <property type="entry name" value="HYDROGENASE 2 MATURATION PROTEASE"/>
    <property type="match status" value="1"/>
</dbReference>
<dbReference type="GO" id="GO:0004190">
    <property type="term" value="F:aspartic-type endopeptidase activity"/>
    <property type="evidence" value="ECO:0007669"/>
    <property type="project" value="UniProtKB-KW"/>
</dbReference>
<dbReference type="SUPFAM" id="SSF53163">
    <property type="entry name" value="HybD-like"/>
    <property type="match status" value="1"/>
</dbReference>
<dbReference type="NCBIfam" id="TIGR00072">
    <property type="entry name" value="hydrog_prot"/>
    <property type="match status" value="1"/>
</dbReference>
<dbReference type="InterPro" id="IPR023430">
    <property type="entry name" value="Pept_HybD-like_dom_sf"/>
</dbReference>
<keyword evidence="2" id="KW-0645">Protease</keyword>
<accession>A0A6N4W214</accession>
<evidence type="ECO:0000256" key="3">
    <source>
        <dbReference type="ARBA" id="ARBA00022750"/>
    </source>
</evidence>
<gene>
    <name evidence="6" type="ORF">MANY_03660</name>
</gene>
<dbReference type="KEGG" id="many:MANY_03660"/>
<organism evidence="6 7">
    <name type="scientific">Mycolicibacterium anyangense</name>
    <dbReference type="NCBI Taxonomy" id="1431246"/>
    <lineage>
        <taxon>Bacteria</taxon>
        <taxon>Bacillati</taxon>
        <taxon>Actinomycetota</taxon>
        <taxon>Actinomycetes</taxon>
        <taxon>Mycobacteriales</taxon>
        <taxon>Mycobacteriaceae</taxon>
        <taxon>Mycolicibacterium</taxon>
    </lineage>
</organism>
<reference evidence="6 7" key="1">
    <citation type="journal article" date="2019" name="Emerg. Microbes Infect.">
        <title>Comprehensive subspecies identification of 175 nontuberculous mycobacteria species based on 7547 genomic profiles.</title>
        <authorList>
            <person name="Matsumoto Y."/>
            <person name="Kinjo T."/>
            <person name="Motooka D."/>
            <person name="Nabeya D."/>
            <person name="Jung N."/>
            <person name="Uechi K."/>
            <person name="Horii T."/>
            <person name="Iida T."/>
            <person name="Fujita J."/>
            <person name="Nakamura S."/>
        </authorList>
    </citation>
    <scope>NUCLEOTIDE SEQUENCE [LARGE SCALE GENOMIC DNA]</scope>
    <source>
        <strain evidence="6 7">JCM 30275</strain>
    </source>
</reference>
<keyword evidence="3" id="KW-0064">Aspartyl protease</keyword>
<dbReference type="InterPro" id="IPR000671">
    <property type="entry name" value="Peptidase_A31"/>
</dbReference>
<name>A0A6N4W214_9MYCO</name>
<feature type="region of interest" description="Disordered" evidence="5">
    <location>
        <begin position="1"/>
        <end position="36"/>
    </location>
</feature>
<dbReference type="Pfam" id="PF01750">
    <property type="entry name" value="HycI"/>
    <property type="match status" value="1"/>
</dbReference>
<evidence type="ECO:0000256" key="5">
    <source>
        <dbReference type="SAM" id="MobiDB-lite"/>
    </source>
</evidence>
<sequence>MTGAVTHVRQRVIPAAEPGSPETHSDPGGIDIQPPPLDIEPPGCAVLVVGCGNLLRGDDGVGPVLVRHLWERGVPVGAKLVDGGTAGMDVAFQMRGADRVVIVDASATGSAPGTVFRVPGAELEDLPPLQGLHTHSFRWDHAIAFARWALGEACPTDITVFLIEAAGVELGAELSEPVTAAMEQVIEMVERDYLAPLRPQTGAEHTVEFTADGYLRLDAALAASRFPSDAVAAVPRDDDLWLIPLRGPRSGGLLLKQRTPAGDRAVLIREVLADRVPVGVREASWDDAHKALRIPLDRH</sequence>
<dbReference type="PANTHER" id="PTHR30302">
    <property type="entry name" value="HYDROGENASE 1 MATURATION PROTEASE"/>
    <property type="match status" value="1"/>
</dbReference>
<dbReference type="Proteomes" id="UP000467249">
    <property type="component" value="Chromosome"/>
</dbReference>
<evidence type="ECO:0000256" key="1">
    <source>
        <dbReference type="ARBA" id="ARBA00006814"/>
    </source>
</evidence>
<proteinExistence type="inferred from homology"/>
<dbReference type="EMBL" id="AP022620">
    <property type="protein sequence ID" value="BBZ75029.1"/>
    <property type="molecule type" value="Genomic_DNA"/>
</dbReference>
<dbReference type="GO" id="GO:0008047">
    <property type="term" value="F:enzyme activator activity"/>
    <property type="evidence" value="ECO:0007669"/>
    <property type="project" value="InterPro"/>
</dbReference>
<evidence type="ECO:0000313" key="7">
    <source>
        <dbReference type="Proteomes" id="UP000467249"/>
    </source>
</evidence>
<evidence type="ECO:0000313" key="6">
    <source>
        <dbReference type="EMBL" id="BBZ75029.1"/>
    </source>
</evidence>
<dbReference type="AlphaFoldDB" id="A0A6N4W214"/>
<evidence type="ECO:0000256" key="2">
    <source>
        <dbReference type="ARBA" id="ARBA00022670"/>
    </source>
</evidence>
<dbReference type="PRINTS" id="PR00446">
    <property type="entry name" value="HYDRGNUPTAKE"/>
</dbReference>
<evidence type="ECO:0000256" key="4">
    <source>
        <dbReference type="ARBA" id="ARBA00022801"/>
    </source>
</evidence>
<dbReference type="Gene3D" id="3.40.50.1450">
    <property type="entry name" value="HybD-like"/>
    <property type="match status" value="1"/>
</dbReference>
<keyword evidence="4" id="KW-0378">Hydrolase</keyword>